<proteinExistence type="predicted"/>
<evidence type="ECO:0000313" key="1">
    <source>
        <dbReference type="EMBL" id="KNZ46546.1"/>
    </source>
</evidence>
<sequence>MNFSNLILNRFIQLSDQRKSLINQLELAIEQQQQTSTNCKHQSDGDYIQQVNDEKSSLHLQLIQLSTTAFLEIKDEVKLLIHMLESDLARNELSSLMKNIETIEALKISEVRRIKNHSLLPPQKINK</sequence>
<evidence type="ECO:0000313" key="2">
    <source>
        <dbReference type="Proteomes" id="UP000037035"/>
    </source>
</evidence>
<protein>
    <submittedName>
        <fullName evidence="1">Uncharacterized protein</fullName>
    </submittedName>
</protein>
<accession>A0A0L6UDF4</accession>
<dbReference type="AlphaFoldDB" id="A0A0L6UDF4"/>
<dbReference type="Proteomes" id="UP000037035">
    <property type="component" value="Unassembled WGS sequence"/>
</dbReference>
<name>A0A0L6UDF4_9BASI</name>
<comment type="caution">
    <text evidence="1">The sequence shown here is derived from an EMBL/GenBank/DDBJ whole genome shotgun (WGS) entry which is preliminary data.</text>
</comment>
<dbReference type="OrthoDB" id="2504279at2759"/>
<reference evidence="1 2" key="1">
    <citation type="submission" date="2015-08" db="EMBL/GenBank/DDBJ databases">
        <title>Next Generation Sequencing and Analysis of the Genome of Puccinia sorghi L Schw, the Causal Agent of Maize Common Rust.</title>
        <authorList>
            <person name="Rochi L."/>
            <person name="Burguener G."/>
            <person name="Darino M."/>
            <person name="Turjanski A."/>
            <person name="Kreff E."/>
            <person name="Dieguez M.J."/>
            <person name="Sacco F."/>
        </authorList>
    </citation>
    <scope>NUCLEOTIDE SEQUENCE [LARGE SCALE GENOMIC DNA]</scope>
    <source>
        <strain evidence="1 2">RO10H11247</strain>
    </source>
</reference>
<dbReference type="VEuPathDB" id="FungiDB:VP01_717g4"/>
<organism evidence="1 2">
    <name type="scientific">Puccinia sorghi</name>
    <dbReference type="NCBI Taxonomy" id="27349"/>
    <lineage>
        <taxon>Eukaryota</taxon>
        <taxon>Fungi</taxon>
        <taxon>Dikarya</taxon>
        <taxon>Basidiomycota</taxon>
        <taxon>Pucciniomycotina</taxon>
        <taxon>Pucciniomycetes</taxon>
        <taxon>Pucciniales</taxon>
        <taxon>Pucciniaceae</taxon>
        <taxon>Puccinia</taxon>
    </lineage>
</organism>
<dbReference type="EMBL" id="LAVV01012583">
    <property type="protein sequence ID" value="KNZ46546.1"/>
    <property type="molecule type" value="Genomic_DNA"/>
</dbReference>
<keyword evidence="2" id="KW-1185">Reference proteome</keyword>
<gene>
    <name evidence="1" type="ORF">VP01_717g4</name>
</gene>